<name>A0A1U8Q7G9_NELNU</name>
<dbReference type="PANTHER" id="PTHR46855">
    <property type="entry name" value="OSJNBB0038F03.10 PROTEIN"/>
    <property type="match status" value="1"/>
</dbReference>
<evidence type="ECO:0000256" key="1">
    <source>
        <dbReference type="SAM" id="MobiDB-lite"/>
    </source>
</evidence>
<accession>A0A1U8Q7G9</accession>
<dbReference type="PANTHER" id="PTHR46855:SF1">
    <property type="entry name" value="GATA TRANSCRIPTION FACTOR 26"/>
    <property type="match status" value="1"/>
</dbReference>
<proteinExistence type="predicted"/>
<dbReference type="InterPro" id="IPR044589">
    <property type="entry name" value="GATA26/27"/>
</dbReference>
<evidence type="ECO:0000313" key="4">
    <source>
        <dbReference type="RefSeq" id="XP_019054728.1"/>
    </source>
</evidence>
<gene>
    <name evidence="3 4" type="primary">LOC104605810</name>
</gene>
<organism evidence="2 4">
    <name type="scientific">Nelumbo nucifera</name>
    <name type="common">Sacred lotus</name>
    <dbReference type="NCBI Taxonomy" id="4432"/>
    <lineage>
        <taxon>Eukaryota</taxon>
        <taxon>Viridiplantae</taxon>
        <taxon>Streptophyta</taxon>
        <taxon>Embryophyta</taxon>
        <taxon>Tracheophyta</taxon>
        <taxon>Spermatophyta</taxon>
        <taxon>Magnoliopsida</taxon>
        <taxon>Proteales</taxon>
        <taxon>Nelumbonaceae</taxon>
        <taxon>Nelumbo</taxon>
    </lineage>
</organism>
<feature type="region of interest" description="Disordered" evidence="1">
    <location>
        <begin position="1"/>
        <end position="30"/>
    </location>
</feature>
<protein>
    <submittedName>
        <fullName evidence="3">Uncharacterized protein LOC104605810 isoform X1</fullName>
    </submittedName>
    <submittedName>
        <fullName evidence="4">Uncharacterized protein LOC104605810 isoform X2</fullName>
    </submittedName>
</protein>
<dbReference type="AlphaFoldDB" id="A0A1U8Q7G9"/>
<dbReference type="RefSeq" id="XP_019054728.1">
    <property type="nucleotide sequence ID" value="XM_019199183.1"/>
</dbReference>
<dbReference type="Proteomes" id="UP000189703">
    <property type="component" value="Unplaced"/>
</dbReference>
<reference evidence="3 4" key="1">
    <citation type="submission" date="2025-04" db="UniProtKB">
        <authorList>
            <consortium name="RefSeq"/>
        </authorList>
    </citation>
    <scope>IDENTIFICATION</scope>
</reference>
<dbReference type="GeneID" id="104605810"/>
<dbReference type="GO" id="GO:0000976">
    <property type="term" value="F:transcription cis-regulatory region binding"/>
    <property type="evidence" value="ECO:0000318"/>
    <property type="project" value="GO_Central"/>
</dbReference>
<sequence length="176" mass="19969">MEGEEAFTRDSMCSTKFEDDIDDTSNRSSSESAILCSESCIHLESMDKKEISGSGQPSFWDQQIPSRKRSKIRRSSTSLIEILRRDLIYTKQEKELCYLSESSEDLLIYKREDARFSNEIGLGTVLLNHRPLSFKEEYESSSIVMKNMVSSLNDTNMSPSSSSSSSSSCLYYTISK</sequence>
<evidence type="ECO:0000313" key="3">
    <source>
        <dbReference type="RefSeq" id="XP_019054727.1"/>
    </source>
</evidence>
<evidence type="ECO:0000313" key="2">
    <source>
        <dbReference type="Proteomes" id="UP000189703"/>
    </source>
</evidence>
<keyword evidence="2" id="KW-1185">Reference proteome</keyword>
<dbReference type="RefSeq" id="XP_019054727.1">
    <property type="nucleotide sequence ID" value="XM_019199182.1"/>
</dbReference>
<dbReference type="OMA" id="ETMGDPK"/>